<dbReference type="PATRIC" id="fig|35806.4.peg.2523"/>
<sequence length="188" mass="20101">MARHRDSECGCDRARTRQAGEQAEMSDIVELERRIVAALERIGQGLDALGSGGGAEDGTDPAELDKLREALETERGVNAQLNERVKAIQERQETQVARLEQRAADLTARAEAAEADVDRLRAVNAKLRETSVALREANAQGLGDPAAIDAALLAELEALTALRASDRAEIDSILAELMPAAEEGVAHA</sequence>
<evidence type="ECO:0000256" key="1">
    <source>
        <dbReference type="SAM" id="Coils"/>
    </source>
</evidence>
<evidence type="ECO:0000256" key="2">
    <source>
        <dbReference type="SAM" id="MobiDB-lite"/>
    </source>
</evidence>
<keyword evidence="1" id="KW-0175">Coiled coil</keyword>
<gene>
    <name evidence="3" type="ORF">NHU_02446</name>
</gene>
<dbReference type="EMBL" id="AP014800">
    <property type="protein sequence ID" value="BAQ69597.1"/>
    <property type="molecule type" value="Genomic_DNA"/>
</dbReference>
<organism evidence="3 4">
    <name type="scientific">Rhodovulum sulfidophilum</name>
    <name type="common">Rhodobacter sulfidophilus</name>
    <dbReference type="NCBI Taxonomy" id="35806"/>
    <lineage>
        <taxon>Bacteria</taxon>
        <taxon>Pseudomonadati</taxon>
        <taxon>Pseudomonadota</taxon>
        <taxon>Alphaproteobacteria</taxon>
        <taxon>Rhodobacterales</taxon>
        <taxon>Paracoccaceae</taxon>
        <taxon>Rhodovulum</taxon>
    </lineage>
</organism>
<reference evidence="3 4" key="1">
    <citation type="submission" date="2015-02" db="EMBL/GenBank/DDBJ databases">
        <title>Genome sequene of Rhodovulum sulfidophilum DSM 2351.</title>
        <authorList>
            <person name="Nagao N."/>
        </authorList>
    </citation>
    <scope>NUCLEOTIDE SEQUENCE [LARGE SCALE GENOMIC DNA]</scope>
    <source>
        <strain evidence="3 4">DSM 2351</strain>
    </source>
</reference>
<accession>A0A0D6B3C8</accession>
<feature type="compositionally biased region" description="Basic and acidic residues" evidence="2">
    <location>
        <begin position="1"/>
        <end position="15"/>
    </location>
</feature>
<protein>
    <submittedName>
        <fullName evidence="3">Uncharacterized protein</fullName>
    </submittedName>
</protein>
<dbReference type="KEGG" id="rsu:NHU_02446"/>
<evidence type="ECO:0000313" key="4">
    <source>
        <dbReference type="Proteomes" id="UP000064912"/>
    </source>
</evidence>
<dbReference type="AlphaFoldDB" id="A0A0D6B3C8"/>
<name>A0A0D6B3C8_RHOSU</name>
<evidence type="ECO:0000313" key="3">
    <source>
        <dbReference type="EMBL" id="BAQ69597.1"/>
    </source>
</evidence>
<dbReference type="eggNOG" id="COG1196">
    <property type="taxonomic scope" value="Bacteria"/>
</dbReference>
<dbReference type="Proteomes" id="UP000064912">
    <property type="component" value="Chromosome"/>
</dbReference>
<feature type="coiled-coil region" evidence="1">
    <location>
        <begin position="64"/>
        <end position="140"/>
    </location>
</feature>
<feature type="region of interest" description="Disordered" evidence="2">
    <location>
        <begin position="1"/>
        <end position="22"/>
    </location>
</feature>
<proteinExistence type="predicted"/>